<dbReference type="InterPro" id="IPR005336">
    <property type="entry name" value="MPC"/>
</dbReference>
<evidence type="ECO:0000256" key="9">
    <source>
        <dbReference type="RuleBase" id="RU363100"/>
    </source>
</evidence>
<dbReference type="EMBL" id="JABANP010000004">
    <property type="protein sequence ID" value="KAF4697299.1"/>
    <property type="molecule type" value="Genomic_DNA"/>
</dbReference>
<evidence type="ECO:0000256" key="4">
    <source>
        <dbReference type="ARBA" id="ARBA00022692"/>
    </source>
</evidence>
<name>A0A7J6PMF6_PEROL</name>
<evidence type="ECO:0000256" key="7">
    <source>
        <dbReference type="ARBA" id="ARBA00023128"/>
    </source>
</evidence>
<evidence type="ECO:0000313" key="11">
    <source>
        <dbReference type="Proteomes" id="UP000541610"/>
    </source>
</evidence>
<evidence type="ECO:0000256" key="5">
    <source>
        <dbReference type="ARBA" id="ARBA00022792"/>
    </source>
</evidence>
<dbReference type="AlphaFoldDB" id="A0A7J6PMF6"/>
<keyword evidence="10" id="KW-0670">Pyruvate</keyword>
<keyword evidence="4 9" id="KW-0812">Transmembrane</keyword>
<dbReference type="Proteomes" id="UP000541610">
    <property type="component" value="Unassembled WGS sequence"/>
</dbReference>
<sequence>MMVTACGTLLLLAVLFHPVVVIIIIMSSVIIPKARLLLKAGKDAFLDPNIGWKTTHFWGPVANWTIALAGITDLTTKGPEYISLQMTGTLCVYSAMFMRFAWMIRPRNYILFSCHIFNEGVQLTQLYRRLKYDREQKQQELQETTTSHDDKSSTNKNVMMCAATAAGFGIVPRLQRRITALPMPLKCRAFLQHPAGPFTIFFWAPTCKWGLSAANLLDYKRPVESVSVPQQLSLLATGAIWCRWSFVISPVNINLALVNMALASSALYMLARKYVYDPFPTTREHQQHQQQRDD</sequence>
<evidence type="ECO:0000256" key="2">
    <source>
        <dbReference type="ARBA" id="ARBA00006416"/>
    </source>
</evidence>
<keyword evidence="3 9" id="KW-0813">Transport</keyword>
<keyword evidence="7 9" id="KW-0496">Mitochondrion</keyword>
<comment type="function">
    <text evidence="9">Mediates the uptake of pyruvate into mitochondria.</text>
</comment>
<protein>
    <recommendedName>
        <fullName evidence="9">Mitochondrial pyruvate carrier</fullName>
    </recommendedName>
</protein>
<accession>A0A7J6PMF6</accession>
<comment type="similarity">
    <text evidence="2 9">Belongs to the mitochondrial pyruvate carrier (MPC) (TC 2.A.105) family.</text>
</comment>
<comment type="caution">
    <text evidence="10">The sequence shown here is derived from an EMBL/GenBank/DDBJ whole genome shotgun (WGS) entry which is preliminary data.</text>
</comment>
<dbReference type="GO" id="GO:0006850">
    <property type="term" value="P:pyruvate import into mitochondria"/>
    <property type="evidence" value="ECO:0007669"/>
    <property type="project" value="InterPro"/>
</dbReference>
<dbReference type="OrthoDB" id="869189at2759"/>
<evidence type="ECO:0000256" key="1">
    <source>
        <dbReference type="ARBA" id="ARBA00004448"/>
    </source>
</evidence>
<organism evidence="10 11">
    <name type="scientific">Perkinsus olseni</name>
    <name type="common">Perkinsus atlanticus</name>
    <dbReference type="NCBI Taxonomy" id="32597"/>
    <lineage>
        <taxon>Eukaryota</taxon>
        <taxon>Sar</taxon>
        <taxon>Alveolata</taxon>
        <taxon>Perkinsozoa</taxon>
        <taxon>Perkinsea</taxon>
        <taxon>Perkinsida</taxon>
        <taxon>Perkinsidae</taxon>
        <taxon>Perkinsus</taxon>
    </lineage>
</organism>
<feature type="transmembrane region" description="Helical" evidence="9">
    <location>
        <begin position="82"/>
        <end position="102"/>
    </location>
</feature>
<reference evidence="10 11" key="1">
    <citation type="submission" date="2020-04" db="EMBL/GenBank/DDBJ databases">
        <title>Perkinsus olseni comparative genomics.</title>
        <authorList>
            <person name="Bogema D.R."/>
        </authorList>
    </citation>
    <scope>NUCLEOTIDE SEQUENCE [LARGE SCALE GENOMIC DNA]</scope>
    <source>
        <strain evidence="10">00978-12</strain>
    </source>
</reference>
<gene>
    <name evidence="10" type="primary">MPC2_2</name>
    <name evidence="10" type="ORF">FOZ60_009922</name>
</gene>
<keyword evidence="5 9" id="KW-0999">Mitochondrion inner membrane</keyword>
<dbReference type="GO" id="GO:0005743">
    <property type="term" value="C:mitochondrial inner membrane"/>
    <property type="evidence" value="ECO:0007669"/>
    <property type="project" value="UniProtKB-SubCell"/>
</dbReference>
<evidence type="ECO:0000256" key="8">
    <source>
        <dbReference type="ARBA" id="ARBA00023136"/>
    </source>
</evidence>
<keyword evidence="6 9" id="KW-1133">Transmembrane helix</keyword>
<comment type="subcellular location">
    <subcellularLocation>
        <location evidence="1 9">Mitochondrion inner membrane</location>
        <topology evidence="1 9">Multi-pass membrane protein</topology>
    </subcellularLocation>
</comment>
<evidence type="ECO:0000256" key="3">
    <source>
        <dbReference type="ARBA" id="ARBA00022448"/>
    </source>
</evidence>
<dbReference type="PANTHER" id="PTHR14154">
    <property type="entry name" value="UPF0041 BRAIN PROTEIN 44-RELATED"/>
    <property type="match status" value="1"/>
</dbReference>
<proteinExistence type="inferred from homology"/>
<evidence type="ECO:0000256" key="6">
    <source>
        <dbReference type="ARBA" id="ARBA00022989"/>
    </source>
</evidence>
<evidence type="ECO:0000313" key="10">
    <source>
        <dbReference type="EMBL" id="KAF4697299.1"/>
    </source>
</evidence>
<keyword evidence="8 9" id="KW-0472">Membrane</keyword>
<dbReference type="Pfam" id="PF03650">
    <property type="entry name" value="MPC"/>
    <property type="match status" value="2"/>
</dbReference>
<comment type="caution">
    <text evidence="9">Lacks conserved residue(s) required for the propagation of feature annotation.</text>
</comment>